<name>A0AA41W1G3_PAPNU</name>
<dbReference type="AlphaFoldDB" id="A0AA41W1G3"/>
<comment type="caution">
    <text evidence="1">The sequence shown here is derived from an EMBL/GenBank/DDBJ whole genome shotgun (WGS) entry which is preliminary data.</text>
</comment>
<proteinExistence type="predicted"/>
<sequence>MTMDRKCEEVYEPLGRVGRLRSRVNNFIQILTATEQSRLDKTATDQSRLDKRLDDWVVSEAVNGNKKRKCFAIPAKNKKLVDRKEVEDGLLKVLKEVGGKTLESSAVSTEFRMKWDSIVDDFTILLDYF</sequence>
<evidence type="ECO:0000313" key="2">
    <source>
        <dbReference type="Proteomes" id="UP001177140"/>
    </source>
</evidence>
<evidence type="ECO:0000313" key="1">
    <source>
        <dbReference type="EMBL" id="MCL7051124.1"/>
    </source>
</evidence>
<accession>A0AA41W1G3</accession>
<protein>
    <submittedName>
        <fullName evidence="1">Uncharacterized protein</fullName>
    </submittedName>
</protein>
<reference evidence="1" key="1">
    <citation type="submission" date="2022-03" db="EMBL/GenBank/DDBJ databases">
        <title>A functionally conserved STORR gene fusion in Papaver species that diverged 16.8 million years ago.</title>
        <authorList>
            <person name="Catania T."/>
        </authorList>
    </citation>
    <scope>NUCLEOTIDE SEQUENCE</scope>
    <source>
        <strain evidence="1">S-191538</strain>
    </source>
</reference>
<keyword evidence="2" id="KW-1185">Reference proteome</keyword>
<dbReference type="Proteomes" id="UP001177140">
    <property type="component" value="Unassembled WGS sequence"/>
</dbReference>
<dbReference type="EMBL" id="JAJJMA010335268">
    <property type="protein sequence ID" value="MCL7051124.1"/>
    <property type="molecule type" value="Genomic_DNA"/>
</dbReference>
<gene>
    <name evidence="1" type="ORF">MKW94_001174</name>
</gene>
<organism evidence="1 2">
    <name type="scientific">Papaver nudicaule</name>
    <name type="common">Iceland poppy</name>
    <dbReference type="NCBI Taxonomy" id="74823"/>
    <lineage>
        <taxon>Eukaryota</taxon>
        <taxon>Viridiplantae</taxon>
        <taxon>Streptophyta</taxon>
        <taxon>Embryophyta</taxon>
        <taxon>Tracheophyta</taxon>
        <taxon>Spermatophyta</taxon>
        <taxon>Magnoliopsida</taxon>
        <taxon>Ranunculales</taxon>
        <taxon>Papaveraceae</taxon>
        <taxon>Papaveroideae</taxon>
        <taxon>Papaver</taxon>
    </lineage>
</organism>